<dbReference type="Proteomes" id="UP000016630">
    <property type="component" value="Unassembled WGS sequence"/>
</dbReference>
<sequence>MELNGLDNLEQESDQFLFTTPSIQHILESIRAIRLRTMFLERLEYQWFQITVVFQVSHRQDDCQMYLVKKDRISQVTLIYLLSLSIKVVYKIGPIDIKKLNFRIPFRSFPS</sequence>
<comment type="caution">
    <text evidence="1">The sequence shown here is derived from an EMBL/GenBank/DDBJ whole genome shotgun (WGS) entry which is preliminary data.</text>
</comment>
<evidence type="ECO:0000313" key="1">
    <source>
        <dbReference type="EMBL" id="ERJ68027.1"/>
    </source>
</evidence>
<reference evidence="1 2" key="1">
    <citation type="submission" date="2013-06" db="EMBL/GenBank/DDBJ databases">
        <authorList>
            <person name="Weinstock G."/>
            <person name="Sodergren E."/>
            <person name="Lobos E.A."/>
            <person name="Fulton L."/>
            <person name="Fulton R."/>
            <person name="Courtney L."/>
            <person name="Fronick C."/>
            <person name="O'Laughlin M."/>
            <person name="Godfrey J."/>
            <person name="Wilson R.M."/>
            <person name="Miner T."/>
            <person name="Farmer C."/>
            <person name="Delehaunty K."/>
            <person name="Cordes M."/>
            <person name="Minx P."/>
            <person name="Tomlinson C."/>
            <person name="Chen J."/>
            <person name="Wollam A."/>
            <person name="Pepin K.H."/>
            <person name="Bhonagiri V."/>
            <person name="Zhang X."/>
            <person name="Warren W."/>
            <person name="Mitreva M."/>
            <person name="Mardis E.R."/>
            <person name="Wilson R.K."/>
        </authorList>
    </citation>
    <scope>NUCLEOTIDE SEQUENCE [LARGE SCALE GENOMIC DNA]</scope>
    <source>
        <strain evidence="1 2">F0570</strain>
    </source>
</reference>
<dbReference type="AlphaFoldDB" id="A0A0E2LSJ8"/>
<dbReference type="EMBL" id="AWUW01000035">
    <property type="protein sequence ID" value="ERJ68027.1"/>
    <property type="molecule type" value="Genomic_DNA"/>
</dbReference>
<gene>
    <name evidence="1" type="ORF">HMPREF1555_00591</name>
</gene>
<proteinExistence type="predicted"/>
<dbReference type="HOGENOM" id="CLU_2156047_0_0_10"/>
<organism evidence="1 2">
    <name type="scientific">Porphyromonas gingivalis F0570</name>
    <dbReference type="NCBI Taxonomy" id="1227271"/>
    <lineage>
        <taxon>Bacteria</taxon>
        <taxon>Pseudomonadati</taxon>
        <taxon>Bacteroidota</taxon>
        <taxon>Bacteroidia</taxon>
        <taxon>Bacteroidales</taxon>
        <taxon>Porphyromonadaceae</taxon>
        <taxon>Porphyromonas</taxon>
    </lineage>
</organism>
<protein>
    <submittedName>
        <fullName evidence="1">Uncharacterized protein</fullName>
    </submittedName>
</protein>
<name>A0A0E2LSJ8_PORGN</name>
<accession>A0A0E2LSJ8</accession>
<evidence type="ECO:0000313" key="2">
    <source>
        <dbReference type="Proteomes" id="UP000016630"/>
    </source>
</evidence>